<dbReference type="InterPro" id="IPR008278">
    <property type="entry name" value="4-PPantetheinyl_Trfase_dom"/>
</dbReference>
<dbReference type="OrthoDB" id="15433at2759"/>
<dbReference type="InterPro" id="IPR037143">
    <property type="entry name" value="4-PPantetheinyl_Trfase_dom_sf"/>
</dbReference>
<reference evidence="10 11" key="1">
    <citation type="journal article" date="2016" name="Mol. Biol. Evol.">
        <title>Comparative Genomics of Early-Diverging Mushroom-Forming Fungi Provides Insights into the Origins of Lignocellulose Decay Capabilities.</title>
        <authorList>
            <person name="Nagy L.G."/>
            <person name="Riley R."/>
            <person name="Tritt A."/>
            <person name="Adam C."/>
            <person name="Daum C."/>
            <person name="Floudas D."/>
            <person name="Sun H."/>
            <person name="Yadav J.S."/>
            <person name="Pangilinan J."/>
            <person name="Larsson K.H."/>
            <person name="Matsuura K."/>
            <person name="Barry K."/>
            <person name="Labutti K."/>
            <person name="Kuo R."/>
            <person name="Ohm R.A."/>
            <person name="Bhattacharya S.S."/>
            <person name="Shirouzu T."/>
            <person name="Yoshinaga Y."/>
            <person name="Martin F.M."/>
            <person name="Grigoriev I.V."/>
            <person name="Hibbett D.S."/>
        </authorList>
    </citation>
    <scope>NUCLEOTIDE SEQUENCE [LARGE SCALE GENOMIC DNA]</scope>
    <source>
        <strain evidence="10 11">HHB14362 ss-1</strain>
    </source>
</reference>
<dbReference type="AlphaFoldDB" id="A0A165TM91"/>
<organism evidence="10 11">
    <name type="scientific">Neolentinus lepideus HHB14362 ss-1</name>
    <dbReference type="NCBI Taxonomy" id="1314782"/>
    <lineage>
        <taxon>Eukaryota</taxon>
        <taxon>Fungi</taxon>
        <taxon>Dikarya</taxon>
        <taxon>Basidiomycota</taxon>
        <taxon>Agaricomycotina</taxon>
        <taxon>Agaricomycetes</taxon>
        <taxon>Gloeophyllales</taxon>
        <taxon>Gloeophyllaceae</taxon>
        <taxon>Neolentinus</taxon>
    </lineage>
</organism>
<sequence length="204" mass="23391">MGILGIGVDIVKMSRIASVVIRRGERTLAYRILSHREAQNFQRLAQDVFSTPGEHEQETLHDALQLEEWLTKDSRWHRRIRYLGVRWAVKEAAFKAMNAVVRPAWKELTYESVGDWGNGPPRLLYQPEEEENAKRIGKLFVSVSHDGDYVMAQVLAETPNVLPMPDPPARPEPAQVPLAQRLLSRKSKRNAEFHRASSLEYEKP</sequence>
<keyword evidence="6" id="KW-0443">Lipid metabolism</keyword>
<dbReference type="GO" id="GO:0006633">
    <property type="term" value="P:fatty acid biosynthetic process"/>
    <property type="evidence" value="ECO:0007669"/>
    <property type="project" value="UniProtKB-KW"/>
</dbReference>
<accession>A0A165TM91</accession>
<keyword evidence="3" id="KW-0479">Metal-binding</keyword>
<dbReference type="FunCoup" id="A0A165TM91">
    <property type="interactions" value="14"/>
</dbReference>
<keyword evidence="7" id="KW-0275">Fatty acid biosynthesis</keyword>
<gene>
    <name evidence="10" type="ORF">NEOLEDRAFT_1131349</name>
</gene>
<evidence type="ECO:0000256" key="7">
    <source>
        <dbReference type="ARBA" id="ARBA00023160"/>
    </source>
</evidence>
<feature type="compositionally biased region" description="Basic and acidic residues" evidence="8">
    <location>
        <begin position="189"/>
        <end position="204"/>
    </location>
</feature>
<evidence type="ECO:0000256" key="4">
    <source>
        <dbReference type="ARBA" id="ARBA00022832"/>
    </source>
</evidence>
<dbReference type="GO" id="GO:0008897">
    <property type="term" value="F:holo-[acyl-carrier-protein] synthase activity"/>
    <property type="evidence" value="ECO:0007669"/>
    <property type="project" value="InterPro"/>
</dbReference>
<feature type="domain" description="4'-phosphopantetheinyl transferase" evidence="9">
    <location>
        <begin position="5"/>
        <end position="152"/>
    </location>
</feature>
<dbReference type="Pfam" id="PF01648">
    <property type="entry name" value="ACPS"/>
    <property type="match status" value="1"/>
</dbReference>
<evidence type="ECO:0000259" key="9">
    <source>
        <dbReference type="Pfam" id="PF01648"/>
    </source>
</evidence>
<keyword evidence="1" id="KW-0444">Lipid biosynthesis</keyword>
<dbReference type="SUPFAM" id="SSF56214">
    <property type="entry name" value="4'-phosphopantetheinyl transferase"/>
    <property type="match status" value="1"/>
</dbReference>
<keyword evidence="11" id="KW-1185">Reference proteome</keyword>
<proteinExistence type="inferred from homology"/>
<dbReference type="GO" id="GO:0000287">
    <property type="term" value="F:magnesium ion binding"/>
    <property type="evidence" value="ECO:0007669"/>
    <property type="project" value="InterPro"/>
</dbReference>
<evidence type="ECO:0000256" key="1">
    <source>
        <dbReference type="ARBA" id="ARBA00022516"/>
    </source>
</evidence>
<name>A0A165TM91_9AGAM</name>
<dbReference type="Gene3D" id="3.90.470.20">
    <property type="entry name" value="4'-phosphopantetheinyl transferase domain"/>
    <property type="match status" value="1"/>
</dbReference>
<dbReference type="InParanoid" id="A0A165TM91"/>
<keyword evidence="5" id="KW-0460">Magnesium</keyword>
<dbReference type="InterPro" id="IPR004568">
    <property type="entry name" value="Ppantetheine-prot_Trfase_dom"/>
</dbReference>
<dbReference type="HAMAP" id="MF_00101">
    <property type="entry name" value="AcpS"/>
    <property type="match status" value="1"/>
</dbReference>
<dbReference type="NCBIfam" id="TIGR00556">
    <property type="entry name" value="pantethn_trn"/>
    <property type="match status" value="1"/>
</dbReference>
<dbReference type="Proteomes" id="UP000076761">
    <property type="component" value="Unassembled WGS sequence"/>
</dbReference>
<dbReference type="InterPro" id="IPR002582">
    <property type="entry name" value="ACPS"/>
</dbReference>
<feature type="region of interest" description="Disordered" evidence="8">
    <location>
        <begin position="184"/>
        <end position="204"/>
    </location>
</feature>
<protein>
    <recommendedName>
        <fullName evidence="9">4'-phosphopantetheinyl transferase domain-containing protein</fullName>
    </recommendedName>
</protein>
<dbReference type="EMBL" id="KV425564">
    <property type="protein sequence ID" value="KZT26881.1"/>
    <property type="molecule type" value="Genomic_DNA"/>
</dbReference>
<evidence type="ECO:0000256" key="8">
    <source>
        <dbReference type="SAM" id="MobiDB-lite"/>
    </source>
</evidence>
<evidence type="ECO:0000313" key="10">
    <source>
        <dbReference type="EMBL" id="KZT26881.1"/>
    </source>
</evidence>
<dbReference type="STRING" id="1314782.A0A165TM91"/>
<keyword evidence="4" id="KW-0276">Fatty acid metabolism</keyword>
<keyword evidence="2" id="KW-0808">Transferase</keyword>
<evidence type="ECO:0000256" key="2">
    <source>
        <dbReference type="ARBA" id="ARBA00022679"/>
    </source>
</evidence>
<evidence type="ECO:0000256" key="5">
    <source>
        <dbReference type="ARBA" id="ARBA00022842"/>
    </source>
</evidence>
<evidence type="ECO:0000313" key="11">
    <source>
        <dbReference type="Proteomes" id="UP000076761"/>
    </source>
</evidence>
<evidence type="ECO:0000256" key="3">
    <source>
        <dbReference type="ARBA" id="ARBA00022723"/>
    </source>
</evidence>
<evidence type="ECO:0000256" key="6">
    <source>
        <dbReference type="ARBA" id="ARBA00023098"/>
    </source>
</evidence>